<comment type="caution">
    <text evidence="2">The sequence shown here is derived from an EMBL/GenBank/DDBJ whole genome shotgun (WGS) entry which is preliminary data.</text>
</comment>
<feature type="compositionally biased region" description="Acidic residues" evidence="1">
    <location>
        <begin position="200"/>
        <end position="209"/>
    </location>
</feature>
<proteinExistence type="predicted"/>
<name>A0A9P8CST4_9HYPO</name>
<feature type="compositionally biased region" description="Basic and acidic residues" evidence="1">
    <location>
        <begin position="136"/>
        <end position="153"/>
    </location>
</feature>
<organism evidence="2 3">
    <name type="scientific">Emericellopsis atlantica</name>
    <dbReference type="NCBI Taxonomy" id="2614577"/>
    <lineage>
        <taxon>Eukaryota</taxon>
        <taxon>Fungi</taxon>
        <taxon>Dikarya</taxon>
        <taxon>Ascomycota</taxon>
        <taxon>Pezizomycotina</taxon>
        <taxon>Sordariomycetes</taxon>
        <taxon>Hypocreomycetidae</taxon>
        <taxon>Hypocreales</taxon>
        <taxon>Bionectriaceae</taxon>
        <taxon>Emericellopsis</taxon>
    </lineage>
</organism>
<accession>A0A9P8CST4</accession>
<dbReference type="EMBL" id="MU251249">
    <property type="protein sequence ID" value="KAG9256081.1"/>
    <property type="molecule type" value="Genomic_DNA"/>
</dbReference>
<feature type="compositionally biased region" description="Basic and acidic residues" evidence="1">
    <location>
        <begin position="176"/>
        <end position="199"/>
    </location>
</feature>
<feature type="region of interest" description="Disordered" evidence="1">
    <location>
        <begin position="175"/>
        <end position="209"/>
    </location>
</feature>
<reference evidence="2" key="1">
    <citation type="journal article" date="2021" name="IMA Fungus">
        <title>Genomic characterization of three marine fungi, including Emericellopsis atlantica sp. nov. with signatures of a generalist lifestyle and marine biomass degradation.</title>
        <authorList>
            <person name="Hagestad O.C."/>
            <person name="Hou L."/>
            <person name="Andersen J.H."/>
            <person name="Hansen E.H."/>
            <person name="Altermark B."/>
            <person name="Li C."/>
            <person name="Kuhnert E."/>
            <person name="Cox R.J."/>
            <person name="Crous P.W."/>
            <person name="Spatafora J.W."/>
            <person name="Lail K."/>
            <person name="Amirebrahimi M."/>
            <person name="Lipzen A."/>
            <person name="Pangilinan J."/>
            <person name="Andreopoulos W."/>
            <person name="Hayes R.D."/>
            <person name="Ng V."/>
            <person name="Grigoriev I.V."/>
            <person name="Jackson S.A."/>
            <person name="Sutton T.D.S."/>
            <person name="Dobson A.D.W."/>
            <person name="Rama T."/>
        </authorList>
    </citation>
    <scope>NUCLEOTIDE SEQUENCE</scope>
    <source>
        <strain evidence="2">TS7</strain>
    </source>
</reference>
<dbReference type="Proteomes" id="UP000887229">
    <property type="component" value="Unassembled WGS sequence"/>
</dbReference>
<evidence type="ECO:0000256" key="1">
    <source>
        <dbReference type="SAM" id="MobiDB-lite"/>
    </source>
</evidence>
<dbReference type="AlphaFoldDB" id="A0A9P8CST4"/>
<protein>
    <submittedName>
        <fullName evidence="2">Uncharacterized protein</fullName>
    </submittedName>
</protein>
<keyword evidence="3" id="KW-1185">Reference proteome</keyword>
<evidence type="ECO:0000313" key="2">
    <source>
        <dbReference type="EMBL" id="KAG9256081.1"/>
    </source>
</evidence>
<dbReference type="RefSeq" id="XP_046120005.1">
    <property type="nucleotide sequence ID" value="XM_046263201.1"/>
</dbReference>
<feature type="region of interest" description="Disordered" evidence="1">
    <location>
        <begin position="1"/>
        <end position="44"/>
    </location>
</feature>
<dbReference type="OrthoDB" id="1681166at2759"/>
<gene>
    <name evidence="2" type="ORF">F5Z01DRAFT_651005</name>
</gene>
<evidence type="ECO:0000313" key="3">
    <source>
        <dbReference type="Proteomes" id="UP000887229"/>
    </source>
</evidence>
<feature type="region of interest" description="Disordered" evidence="1">
    <location>
        <begin position="135"/>
        <end position="161"/>
    </location>
</feature>
<dbReference type="GeneID" id="70294104"/>
<sequence length="209" mass="22618">MSTSPVVAAAAAAADAVAPTTTPNENENEDQQQQQQQQEPQLPTFEPLFTLLTNTTSNTTVHPRVQYLFSDDDPSTLAPSSTSRAIVVDLVPSSTNNSSSTDKQKQWEVNYASSLTPSFAVTGTALDPTTLTLRLDGVEREPVPERNKGHESGSEDPDALVEEFRRRMGIMSRIVSEADRRDAVVEHDEPAVEQPKPEANEEDASPGGS</sequence>